<name>A0A0E9T7F7_ANGAN</name>
<protein>
    <submittedName>
        <fullName evidence="1">Uncharacterized protein</fullName>
    </submittedName>
</protein>
<reference evidence="1" key="2">
    <citation type="journal article" date="2015" name="Fish Shellfish Immunol.">
        <title>Early steps in the European eel (Anguilla anguilla)-Vibrio vulnificus interaction in the gills: Role of the RtxA13 toxin.</title>
        <authorList>
            <person name="Callol A."/>
            <person name="Pajuelo D."/>
            <person name="Ebbesson L."/>
            <person name="Teles M."/>
            <person name="MacKenzie S."/>
            <person name="Amaro C."/>
        </authorList>
    </citation>
    <scope>NUCLEOTIDE SEQUENCE</scope>
</reference>
<dbReference type="EMBL" id="GBXM01059797">
    <property type="protein sequence ID" value="JAH48780.1"/>
    <property type="molecule type" value="Transcribed_RNA"/>
</dbReference>
<reference evidence="1" key="1">
    <citation type="submission" date="2014-11" db="EMBL/GenBank/DDBJ databases">
        <authorList>
            <person name="Amaro Gonzalez C."/>
        </authorList>
    </citation>
    <scope>NUCLEOTIDE SEQUENCE</scope>
</reference>
<dbReference type="AlphaFoldDB" id="A0A0E9T7F7"/>
<accession>A0A0E9T7F7</accession>
<proteinExistence type="predicted"/>
<sequence>MLSLPAKYILPEFYPIFKTDTVNVVIGELSVLTLASNTLD</sequence>
<organism evidence="1">
    <name type="scientific">Anguilla anguilla</name>
    <name type="common">European freshwater eel</name>
    <name type="synonym">Muraena anguilla</name>
    <dbReference type="NCBI Taxonomy" id="7936"/>
    <lineage>
        <taxon>Eukaryota</taxon>
        <taxon>Metazoa</taxon>
        <taxon>Chordata</taxon>
        <taxon>Craniata</taxon>
        <taxon>Vertebrata</taxon>
        <taxon>Euteleostomi</taxon>
        <taxon>Actinopterygii</taxon>
        <taxon>Neopterygii</taxon>
        <taxon>Teleostei</taxon>
        <taxon>Anguilliformes</taxon>
        <taxon>Anguillidae</taxon>
        <taxon>Anguilla</taxon>
    </lineage>
</organism>
<evidence type="ECO:0000313" key="1">
    <source>
        <dbReference type="EMBL" id="JAH48780.1"/>
    </source>
</evidence>